<evidence type="ECO:0000313" key="1">
    <source>
        <dbReference type="EMBL" id="KAJ1893590.1"/>
    </source>
</evidence>
<reference evidence="1" key="1">
    <citation type="submission" date="2022-07" db="EMBL/GenBank/DDBJ databases">
        <title>Phylogenomic reconstructions and comparative analyses of Kickxellomycotina fungi.</title>
        <authorList>
            <person name="Reynolds N.K."/>
            <person name="Stajich J.E."/>
            <person name="Barry K."/>
            <person name="Grigoriev I.V."/>
            <person name="Crous P."/>
            <person name="Smith M.E."/>
        </authorList>
    </citation>
    <scope>NUCLEOTIDE SEQUENCE</scope>
    <source>
        <strain evidence="1">Benny 63K</strain>
    </source>
</reference>
<dbReference type="EMBL" id="JANBPG010000813">
    <property type="protein sequence ID" value="KAJ1893590.1"/>
    <property type="molecule type" value="Genomic_DNA"/>
</dbReference>
<name>A0ACC1IEI1_9FUNG</name>
<accession>A0ACC1IEI1</accession>
<organism evidence="1 2">
    <name type="scientific">Kickxella alabastrina</name>
    <dbReference type="NCBI Taxonomy" id="61397"/>
    <lineage>
        <taxon>Eukaryota</taxon>
        <taxon>Fungi</taxon>
        <taxon>Fungi incertae sedis</taxon>
        <taxon>Zoopagomycota</taxon>
        <taxon>Kickxellomycotina</taxon>
        <taxon>Kickxellomycetes</taxon>
        <taxon>Kickxellales</taxon>
        <taxon>Kickxellaceae</taxon>
        <taxon>Kickxella</taxon>
    </lineage>
</organism>
<gene>
    <name evidence="1" type="ORF">LPJ66_005661</name>
</gene>
<protein>
    <submittedName>
        <fullName evidence="1">Uncharacterized protein</fullName>
    </submittedName>
</protein>
<evidence type="ECO:0000313" key="2">
    <source>
        <dbReference type="Proteomes" id="UP001150581"/>
    </source>
</evidence>
<comment type="caution">
    <text evidence="1">The sequence shown here is derived from an EMBL/GenBank/DDBJ whole genome shotgun (WGS) entry which is preliminary data.</text>
</comment>
<proteinExistence type="predicted"/>
<keyword evidence="2" id="KW-1185">Reference proteome</keyword>
<sequence>MHGADTDTSVQREELLRLILCQLTEYGYGNLSQAVATHTKVPMTTDSNSRLAELVALGLRSEQRQAQVHAQGGDGASDSEDGPVAGGGIDLNRSTQAQAQAQPPAVMPRYNVWYTTKHKGTASAAAFSLDGRYIATGSEDTSLKLIEVDRVRNPSAGIVRREDKPVIRTLYHHDAGITGVAFHPNGLVLASCSADHSVRLFDLSAAYGKHSFQSMHDNYAFRAIAFHPSGEYLAAATDASELRIFNVRSAKAYLLRGDADAHSGSGLSSGAGLTNVAYSASGALISSASRDGCVRLWDGRSGTCVRTLAQAHGGQPVTATVFSRNTKYVLTAGLDSAVRLWDVASGRLVNTYEGAAMDGLSAQAVFSHDETLVMAPDARSNSVVCWDAASAKLLGRGAEHKDRITCIAPSPTSSAFMSCSVDHSVRYWSPDC</sequence>
<dbReference type="Proteomes" id="UP001150581">
    <property type="component" value="Unassembled WGS sequence"/>
</dbReference>